<feature type="domain" description="WRKY" evidence="7">
    <location>
        <begin position="146"/>
        <end position="212"/>
    </location>
</feature>
<keyword evidence="9" id="KW-1185">Reference proteome</keyword>
<dbReference type="EMBL" id="VEPZ02001029">
    <property type="protein sequence ID" value="KAE8700308.1"/>
    <property type="molecule type" value="Genomic_DNA"/>
</dbReference>
<organism evidence="8 9">
    <name type="scientific">Hibiscus syriacus</name>
    <name type="common">Rose of Sharon</name>
    <dbReference type="NCBI Taxonomy" id="106335"/>
    <lineage>
        <taxon>Eukaryota</taxon>
        <taxon>Viridiplantae</taxon>
        <taxon>Streptophyta</taxon>
        <taxon>Embryophyta</taxon>
        <taxon>Tracheophyta</taxon>
        <taxon>Spermatophyta</taxon>
        <taxon>Magnoliopsida</taxon>
        <taxon>eudicotyledons</taxon>
        <taxon>Gunneridae</taxon>
        <taxon>Pentapetalae</taxon>
        <taxon>rosids</taxon>
        <taxon>malvids</taxon>
        <taxon>Malvales</taxon>
        <taxon>Malvaceae</taxon>
        <taxon>Malvoideae</taxon>
        <taxon>Hibiscus</taxon>
    </lineage>
</organism>
<evidence type="ECO:0000256" key="2">
    <source>
        <dbReference type="ARBA" id="ARBA00023015"/>
    </source>
</evidence>
<dbReference type="Gene3D" id="2.20.25.80">
    <property type="entry name" value="WRKY domain"/>
    <property type="match status" value="1"/>
</dbReference>
<evidence type="ECO:0000256" key="4">
    <source>
        <dbReference type="ARBA" id="ARBA00023163"/>
    </source>
</evidence>
<dbReference type="AlphaFoldDB" id="A0A6A3A859"/>
<dbReference type="GO" id="GO:0009751">
    <property type="term" value="P:response to salicylic acid"/>
    <property type="evidence" value="ECO:0007669"/>
    <property type="project" value="UniProtKB-ARBA"/>
</dbReference>
<dbReference type="InterPro" id="IPR036576">
    <property type="entry name" value="WRKY_dom_sf"/>
</dbReference>
<dbReference type="GO" id="GO:0031347">
    <property type="term" value="P:regulation of defense response"/>
    <property type="evidence" value="ECO:0007669"/>
    <property type="project" value="UniProtKB-ARBA"/>
</dbReference>
<dbReference type="PANTHER" id="PTHR31429">
    <property type="entry name" value="WRKY TRANSCRIPTION FACTOR 36-RELATED"/>
    <property type="match status" value="1"/>
</dbReference>
<feature type="compositionally biased region" description="Low complexity" evidence="6">
    <location>
        <begin position="213"/>
        <end position="248"/>
    </location>
</feature>
<keyword evidence="4" id="KW-0804">Transcription</keyword>
<dbReference type="GO" id="GO:0002237">
    <property type="term" value="P:response to molecule of bacterial origin"/>
    <property type="evidence" value="ECO:0007669"/>
    <property type="project" value="UniProtKB-ARBA"/>
</dbReference>
<keyword evidence="2" id="KW-0805">Transcription regulation</keyword>
<comment type="caution">
    <text evidence="8">The sequence shown here is derived from an EMBL/GenBank/DDBJ whole genome shotgun (WGS) entry which is preliminary data.</text>
</comment>
<sequence length="308" mass="33583">MESAWVNTTLDLNVNPFFHTNQAPKREADGKMADFEVKSPIKQEIGILVEELNRVSAENKKLTEMLTALCEHYATLQKQYEELVSKNTETGSSKKRKAECEDYSTAVIGFTTNAESSCSIENSCKKPKECINGKISRACVRADPCDNSLIVRDGYQWRKYGQKVTRDNPSPRAYFKCSFAPSCPVKKKVQRSAEDPSILVATYEGEHNHTHHSPSALSSLSPVNSGAATANNSRSARVSSSSSAPAVTVDLTKPAGSDDDTKKPTQKVDQPAIQQILVQQIAASLTRDPNFTAALAAAISGKVVDQKL</sequence>
<dbReference type="Pfam" id="PF03106">
    <property type="entry name" value="WRKY"/>
    <property type="match status" value="1"/>
</dbReference>
<dbReference type="GO" id="GO:0003700">
    <property type="term" value="F:DNA-binding transcription factor activity"/>
    <property type="evidence" value="ECO:0007669"/>
    <property type="project" value="InterPro"/>
</dbReference>
<accession>A0A6A3A859</accession>
<dbReference type="GO" id="GO:0043565">
    <property type="term" value="F:sequence-specific DNA binding"/>
    <property type="evidence" value="ECO:0007669"/>
    <property type="project" value="InterPro"/>
</dbReference>
<reference evidence="8" key="1">
    <citation type="submission" date="2019-09" db="EMBL/GenBank/DDBJ databases">
        <title>Draft genome information of white flower Hibiscus syriacus.</title>
        <authorList>
            <person name="Kim Y.-M."/>
        </authorList>
    </citation>
    <scope>NUCLEOTIDE SEQUENCE [LARGE SCALE GENOMIC DNA]</scope>
    <source>
        <strain evidence="8">YM2019G1</strain>
    </source>
</reference>
<dbReference type="GO" id="GO:0042742">
    <property type="term" value="P:defense response to bacterium"/>
    <property type="evidence" value="ECO:0007669"/>
    <property type="project" value="UniProtKB-ARBA"/>
</dbReference>
<protein>
    <submittedName>
        <fullName evidence="8">WRKY transcription factor 40</fullName>
    </submittedName>
</protein>
<dbReference type="SUPFAM" id="SSF118290">
    <property type="entry name" value="WRKY DNA-binding domain"/>
    <property type="match status" value="1"/>
</dbReference>
<dbReference type="InterPro" id="IPR003657">
    <property type="entry name" value="WRKY_dom"/>
</dbReference>
<dbReference type="InterPro" id="IPR044810">
    <property type="entry name" value="WRKY_plant"/>
</dbReference>
<evidence type="ECO:0000256" key="1">
    <source>
        <dbReference type="ARBA" id="ARBA00004123"/>
    </source>
</evidence>
<keyword evidence="5" id="KW-0539">Nucleus</keyword>
<dbReference type="SMART" id="SM00774">
    <property type="entry name" value="WRKY"/>
    <property type="match status" value="1"/>
</dbReference>
<gene>
    <name evidence="8" type="ORF">F3Y22_tig00110557pilonHSYRG00190</name>
</gene>
<evidence type="ECO:0000313" key="9">
    <source>
        <dbReference type="Proteomes" id="UP000436088"/>
    </source>
</evidence>
<evidence type="ECO:0000256" key="5">
    <source>
        <dbReference type="ARBA" id="ARBA00023242"/>
    </source>
</evidence>
<evidence type="ECO:0000256" key="6">
    <source>
        <dbReference type="SAM" id="MobiDB-lite"/>
    </source>
</evidence>
<name>A0A6A3A859_HIBSY</name>
<evidence type="ECO:0000313" key="8">
    <source>
        <dbReference type="EMBL" id="KAE8700308.1"/>
    </source>
</evidence>
<dbReference type="GO" id="GO:0005634">
    <property type="term" value="C:nucleus"/>
    <property type="evidence" value="ECO:0007669"/>
    <property type="project" value="UniProtKB-SubCell"/>
</dbReference>
<keyword evidence="3" id="KW-0238">DNA-binding</keyword>
<evidence type="ECO:0000256" key="3">
    <source>
        <dbReference type="ARBA" id="ARBA00023125"/>
    </source>
</evidence>
<comment type="subcellular location">
    <subcellularLocation>
        <location evidence="1">Nucleus</location>
    </subcellularLocation>
</comment>
<dbReference type="PANTHER" id="PTHR31429:SF76">
    <property type="entry name" value="WRKY FAMILY TRANSCRIPTION FACTOR-RELATED"/>
    <property type="match status" value="1"/>
</dbReference>
<proteinExistence type="predicted"/>
<evidence type="ECO:0000259" key="7">
    <source>
        <dbReference type="PROSITE" id="PS50811"/>
    </source>
</evidence>
<feature type="region of interest" description="Disordered" evidence="6">
    <location>
        <begin position="206"/>
        <end position="268"/>
    </location>
</feature>
<dbReference type="GO" id="GO:0050832">
    <property type="term" value="P:defense response to fungus"/>
    <property type="evidence" value="ECO:0007669"/>
    <property type="project" value="UniProtKB-ARBA"/>
</dbReference>
<dbReference type="FunFam" id="2.20.25.80:FF:000008">
    <property type="entry name" value="WRKY transcription factor 40"/>
    <property type="match status" value="1"/>
</dbReference>
<dbReference type="Proteomes" id="UP000436088">
    <property type="component" value="Unassembled WGS sequence"/>
</dbReference>
<dbReference type="PROSITE" id="PS50811">
    <property type="entry name" value="WRKY"/>
    <property type="match status" value="1"/>
</dbReference>